<sequence length="654" mass="75244">MNHKINDSNSIEKLTNDEQHALSYLRSTDRRWANAFEDILLESRDKISQRLITSLHRENLVQSRHHSEIIKTQNLNLDIAITQPFVLKITFPEAKKTLYAPISGQHAFDRIDVEEPFYFEYDNHLERILHPNEILNAILIEAPNLDNEASNQFKDDMNNSVANMAISLSYQSITLSQNNEPLLELIINAKDSYLRSEQAVVEGHPLHPGAKLRKGMSPEMTIDYSSEFGNAIAMKFILIHHDIAKVQSLARPYNETVFTLFNGLYEAVVKLLTDNQIDDYYVMAVHPWQYNAVLEKDYTNELNKQQLIPLDFDLNYYAGLSFRTLMPQSPNIEPHIKLSTNVHITGEIRTLSEQTTYNGPQVTRILNHIKQHDSLFNDIQADTIDEVAGIHFYNPQDTPSQQTIKSEQLGTLFRENIYNIKKADTIPLIPSSLVANYSNNNESPIVTLIKTYANKFNIDSYEEACNKWIAEYSKALIDITLPLYVKYGIALEAHLQNSIVTFNKDGSIHTLYIRDFEGLRIDKTYLNQAGYSTSDFHEKSLILTDQSKTVFNKVFYSSIQNHLGELIVTIAQSSESNELEQQIWSIISDIIFEKLQDIASTMTNNDRITEIKSVLFAPQIDYKCVTTMRLENEADYYTYIKVNNPLYRNMDKQK</sequence>
<comment type="similarity">
    <text evidence="2">Belongs to the IucA/IucC family.</text>
</comment>
<evidence type="ECO:0000259" key="4">
    <source>
        <dbReference type="Pfam" id="PF06276"/>
    </source>
</evidence>
<dbReference type="Gene3D" id="1.10.510.40">
    <property type="match status" value="1"/>
</dbReference>
<dbReference type="AlphaFoldDB" id="A0A5R9B296"/>
<feature type="domain" description="Aerobactin siderophore biosynthesis IucA/IucC N-terminal" evidence="3">
    <location>
        <begin position="192"/>
        <end position="433"/>
    </location>
</feature>
<dbReference type="EMBL" id="VBTJ01000002">
    <property type="protein sequence ID" value="TLP89207.1"/>
    <property type="molecule type" value="Genomic_DNA"/>
</dbReference>
<dbReference type="Pfam" id="PF06276">
    <property type="entry name" value="FhuF"/>
    <property type="match status" value="1"/>
</dbReference>
<evidence type="ECO:0000256" key="2">
    <source>
        <dbReference type="ARBA" id="ARBA00007832"/>
    </source>
</evidence>
<comment type="caution">
    <text evidence="5">The sequence shown here is derived from an EMBL/GenBank/DDBJ whole genome shotgun (WGS) entry which is preliminary data.</text>
</comment>
<protein>
    <submittedName>
        <fullName evidence="5">Sialic acid synthase</fullName>
    </submittedName>
</protein>
<evidence type="ECO:0000259" key="3">
    <source>
        <dbReference type="Pfam" id="PF04183"/>
    </source>
</evidence>
<dbReference type="Proteomes" id="UP000307747">
    <property type="component" value="Unassembled WGS sequence"/>
</dbReference>
<dbReference type="GO" id="GO:0016881">
    <property type="term" value="F:acid-amino acid ligase activity"/>
    <property type="evidence" value="ECO:0007669"/>
    <property type="project" value="UniProtKB-ARBA"/>
</dbReference>
<dbReference type="OrthoDB" id="495728at2"/>
<dbReference type="InterPro" id="IPR037455">
    <property type="entry name" value="LucA/IucC-like"/>
</dbReference>
<dbReference type="Pfam" id="PF04183">
    <property type="entry name" value="IucA_IucC"/>
    <property type="match status" value="1"/>
</dbReference>
<comment type="pathway">
    <text evidence="1">Siderophore biosynthesis.</text>
</comment>
<dbReference type="InterPro" id="IPR022770">
    <property type="entry name" value="IucA/IucC-like_C"/>
</dbReference>
<dbReference type="InterPro" id="IPR007310">
    <property type="entry name" value="Aerobactin_biosyn_IucA/IucC_N"/>
</dbReference>
<evidence type="ECO:0000313" key="6">
    <source>
        <dbReference type="Proteomes" id="UP000307747"/>
    </source>
</evidence>
<dbReference type="GO" id="GO:0019290">
    <property type="term" value="P:siderophore biosynthetic process"/>
    <property type="evidence" value="ECO:0007669"/>
    <property type="project" value="InterPro"/>
</dbReference>
<feature type="domain" description="Aerobactin siderophore biosynthesis IucA/IucC-like C-terminal" evidence="4">
    <location>
        <begin position="467"/>
        <end position="637"/>
    </location>
</feature>
<dbReference type="RefSeq" id="WP_138405946.1">
    <property type="nucleotide sequence ID" value="NZ_VBTJ01000002.1"/>
</dbReference>
<gene>
    <name evidence="5" type="ORF">FEZ53_06990</name>
</gene>
<dbReference type="PANTHER" id="PTHR34384">
    <property type="entry name" value="L-2,3-DIAMINOPROPANOATE--CITRATE LIGASE"/>
    <property type="match status" value="1"/>
</dbReference>
<dbReference type="PANTHER" id="PTHR34384:SF6">
    <property type="entry name" value="STAPHYLOFERRIN B SYNTHASE"/>
    <property type="match status" value="1"/>
</dbReference>
<evidence type="ECO:0000313" key="5">
    <source>
        <dbReference type="EMBL" id="TLP89207.1"/>
    </source>
</evidence>
<accession>A0A5R9B296</accession>
<organism evidence="5 6">
    <name type="scientific">Staphylococcus xylosus</name>
    <dbReference type="NCBI Taxonomy" id="1288"/>
    <lineage>
        <taxon>Bacteria</taxon>
        <taxon>Bacillati</taxon>
        <taxon>Bacillota</taxon>
        <taxon>Bacilli</taxon>
        <taxon>Bacillales</taxon>
        <taxon>Staphylococcaceae</taxon>
        <taxon>Staphylococcus</taxon>
    </lineage>
</organism>
<proteinExistence type="inferred from homology"/>
<evidence type="ECO:0000256" key="1">
    <source>
        <dbReference type="ARBA" id="ARBA00004924"/>
    </source>
</evidence>
<reference evidence="5 6" key="1">
    <citation type="submission" date="2019-05" db="EMBL/GenBank/DDBJ databases">
        <title>The metagenome of a microbial culture collection derived from dairy environment covers the genomic content of the human microbiome.</title>
        <authorList>
            <person name="Roder T."/>
            <person name="Wuthrich D."/>
            <person name="Sattari Z."/>
            <person name="Von Ah U."/>
            <person name="Bar C."/>
            <person name="Ronchi F."/>
            <person name="Macpherson A.J."/>
            <person name="Ganal-Vonarburg S.C."/>
            <person name="Bruggmann R."/>
            <person name="Vergeres G."/>
        </authorList>
    </citation>
    <scope>NUCLEOTIDE SEQUENCE [LARGE SCALE GENOMIC DNA]</scope>
    <source>
        <strain evidence="5 6">FAM 20833</strain>
    </source>
</reference>
<name>A0A5R9B296_STAXY</name>